<dbReference type="EMBL" id="BKCJ011022479">
    <property type="protein sequence ID" value="GFC68960.1"/>
    <property type="molecule type" value="Genomic_DNA"/>
</dbReference>
<reference evidence="1" key="1">
    <citation type="journal article" date="2019" name="Sci. Rep.">
        <title>Draft genome of Tanacetum cinerariifolium, the natural source of mosquito coil.</title>
        <authorList>
            <person name="Yamashiro T."/>
            <person name="Shiraishi A."/>
            <person name="Satake H."/>
            <person name="Nakayama K."/>
        </authorList>
    </citation>
    <scope>NUCLEOTIDE SEQUENCE</scope>
</reference>
<sequence>MHANGSGNRVRHGNKHEKGGYIAVHDVRDNITVLDGMSMLSGRKSVPGMYSRKRGKWKERLLGLQVNYMGRLEKSLTSRKSHDIGGSYVMVMVPP</sequence>
<gene>
    <name evidence="1" type="ORF">Tci_840930</name>
</gene>
<protein>
    <submittedName>
        <fullName evidence="1">Uncharacterized protein</fullName>
    </submittedName>
</protein>
<accession>A0A699QH30</accession>
<dbReference type="AlphaFoldDB" id="A0A699QH30"/>
<evidence type="ECO:0000313" key="1">
    <source>
        <dbReference type="EMBL" id="GFC68960.1"/>
    </source>
</evidence>
<name>A0A699QH30_TANCI</name>
<comment type="caution">
    <text evidence="1">The sequence shown here is derived from an EMBL/GenBank/DDBJ whole genome shotgun (WGS) entry which is preliminary data.</text>
</comment>
<proteinExistence type="predicted"/>
<organism evidence="1">
    <name type="scientific">Tanacetum cinerariifolium</name>
    <name type="common">Dalmatian daisy</name>
    <name type="synonym">Chrysanthemum cinerariifolium</name>
    <dbReference type="NCBI Taxonomy" id="118510"/>
    <lineage>
        <taxon>Eukaryota</taxon>
        <taxon>Viridiplantae</taxon>
        <taxon>Streptophyta</taxon>
        <taxon>Embryophyta</taxon>
        <taxon>Tracheophyta</taxon>
        <taxon>Spermatophyta</taxon>
        <taxon>Magnoliopsida</taxon>
        <taxon>eudicotyledons</taxon>
        <taxon>Gunneridae</taxon>
        <taxon>Pentapetalae</taxon>
        <taxon>asterids</taxon>
        <taxon>campanulids</taxon>
        <taxon>Asterales</taxon>
        <taxon>Asteraceae</taxon>
        <taxon>Asteroideae</taxon>
        <taxon>Anthemideae</taxon>
        <taxon>Anthemidinae</taxon>
        <taxon>Tanacetum</taxon>
    </lineage>
</organism>